<dbReference type="GeneID" id="9131839"/>
<name>D5VSD7_METIM</name>
<dbReference type="GO" id="GO:0005886">
    <property type="term" value="C:plasma membrane"/>
    <property type="evidence" value="ECO:0007669"/>
    <property type="project" value="TreeGrafter"/>
</dbReference>
<evidence type="ECO:0000313" key="9">
    <source>
        <dbReference type="EMBL" id="ADG13490.1"/>
    </source>
</evidence>
<dbReference type="STRING" id="573063.Metin_0825"/>
<sequence>MDKLQIFRKIVQSFFFFRFVITASFCICFYGVLQALFIGSGKNLIIELVIVVIGTIILGRVFCGWICPFGFLQDLTYKLRFRKKLPMVRESLHNKLIYIKYFIMVIFLILSYYLVTLAFCKICPIGFLTNLSGTLLALILLIFFLALSLFIPRGFCRYICPLGAFLSLFSISPIFKIKLNENCVKCKLCEFKCPMQITLTKKVDQKECIRCFECKSACKKNAIDFKI</sequence>
<dbReference type="InterPro" id="IPR017900">
    <property type="entry name" value="4Fe4S_Fe_S_CS"/>
</dbReference>
<feature type="domain" description="4Fe-4S ferredoxin-type" evidence="8">
    <location>
        <begin position="199"/>
        <end position="227"/>
    </location>
</feature>
<gene>
    <name evidence="9" type="ordered locus">Metin_0825</name>
</gene>
<evidence type="ECO:0000259" key="8">
    <source>
        <dbReference type="PROSITE" id="PS51379"/>
    </source>
</evidence>
<keyword evidence="6" id="KW-0411">Iron-sulfur</keyword>
<dbReference type="PROSITE" id="PS51379">
    <property type="entry name" value="4FE4S_FER_2"/>
    <property type="match status" value="2"/>
</dbReference>
<feature type="transmembrane region" description="Helical" evidence="7">
    <location>
        <begin position="15"/>
        <end position="38"/>
    </location>
</feature>
<feature type="domain" description="4Fe-4S ferredoxin-type" evidence="8">
    <location>
        <begin position="175"/>
        <end position="197"/>
    </location>
</feature>
<dbReference type="RefSeq" id="WP_013100236.1">
    <property type="nucleotide sequence ID" value="NC_014122.1"/>
</dbReference>
<organism evidence="9 10">
    <name type="scientific">Methanocaldococcus infernus (strain DSM 11812 / JCM 15783 / ME)</name>
    <dbReference type="NCBI Taxonomy" id="573063"/>
    <lineage>
        <taxon>Archaea</taxon>
        <taxon>Methanobacteriati</taxon>
        <taxon>Methanobacteriota</taxon>
        <taxon>Methanomada group</taxon>
        <taxon>Methanococci</taxon>
        <taxon>Methanococcales</taxon>
        <taxon>Methanocaldococcaceae</taxon>
        <taxon>Methanocaldococcus</taxon>
    </lineage>
</organism>
<dbReference type="SUPFAM" id="SSF54862">
    <property type="entry name" value="4Fe-4S ferredoxins"/>
    <property type="match status" value="1"/>
</dbReference>
<dbReference type="Proteomes" id="UP000002061">
    <property type="component" value="Chromosome"/>
</dbReference>
<keyword evidence="1" id="KW-0813">Transport</keyword>
<evidence type="ECO:0000256" key="4">
    <source>
        <dbReference type="ARBA" id="ARBA00022982"/>
    </source>
</evidence>
<feature type="transmembrane region" description="Helical" evidence="7">
    <location>
        <begin position="44"/>
        <end position="75"/>
    </location>
</feature>
<dbReference type="InterPro" id="IPR051684">
    <property type="entry name" value="Electron_Trans/Redox"/>
</dbReference>
<dbReference type="Pfam" id="PF12801">
    <property type="entry name" value="Fer4_5"/>
    <property type="match status" value="3"/>
</dbReference>
<protein>
    <submittedName>
        <fullName evidence="9">4Fe-4S ferredoxin iron-sulfur binding domain protein</fullName>
    </submittedName>
</protein>
<evidence type="ECO:0000256" key="3">
    <source>
        <dbReference type="ARBA" id="ARBA00022723"/>
    </source>
</evidence>
<evidence type="ECO:0000313" key="10">
    <source>
        <dbReference type="Proteomes" id="UP000002061"/>
    </source>
</evidence>
<dbReference type="AlphaFoldDB" id="D5VSD7"/>
<accession>D5VSD7</accession>
<reference evidence="9" key="1">
    <citation type="submission" date="2010-04" db="EMBL/GenBank/DDBJ databases">
        <title>Complete sequence of Methanocaldococcus infernus ME.</title>
        <authorList>
            <consortium name="US DOE Joint Genome Institute"/>
            <person name="Lucas S."/>
            <person name="Copeland A."/>
            <person name="Lapidus A."/>
            <person name="Cheng J.-F."/>
            <person name="Bruce D."/>
            <person name="Goodwin L."/>
            <person name="Pitluck S."/>
            <person name="Munk A.C."/>
            <person name="Detter J.C."/>
            <person name="Han C."/>
            <person name="Tapia R."/>
            <person name="Land M."/>
            <person name="Hauser L."/>
            <person name="Kyrpides N."/>
            <person name="Mikhailova N."/>
            <person name="Sieprawska-Lupa M."/>
            <person name="Whitman W.B."/>
            <person name="Woyke T."/>
        </authorList>
    </citation>
    <scope>NUCLEOTIDE SEQUENCE [LARGE SCALE GENOMIC DNA]</scope>
    <source>
        <strain evidence="9">ME</strain>
    </source>
</reference>
<feature type="transmembrane region" description="Helical" evidence="7">
    <location>
        <begin position="127"/>
        <end position="151"/>
    </location>
</feature>
<evidence type="ECO:0000256" key="7">
    <source>
        <dbReference type="SAM" id="Phobius"/>
    </source>
</evidence>
<feature type="transmembrane region" description="Helical" evidence="7">
    <location>
        <begin position="96"/>
        <end position="115"/>
    </location>
</feature>
<dbReference type="EMBL" id="CP002009">
    <property type="protein sequence ID" value="ADG13490.1"/>
    <property type="molecule type" value="Genomic_DNA"/>
</dbReference>
<dbReference type="PROSITE" id="PS00198">
    <property type="entry name" value="4FE4S_FER_1"/>
    <property type="match status" value="1"/>
</dbReference>
<dbReference type="Gene3D" id="3.30.70.20">
    <property type="match status" value="1"/>
</dbReference>
<keyword evidence="7" id="KW-1133">Transmembrane helix</keyword>
<keyword evidence="7" id="KW-0472">Membrane</keyword>
<dbReference type="GO" id="GO:0016491">
    <property type="term" value="F:oxidoreductase activity"/>
    <property type="evidence" value="ECO:0007669"/>
    <property type="project" value="UniProtKB-ARBA"/>
</dbReference>
<proteinExistence type="predicted"/>
<keyword evidence="3" id="KW-0479">Metal-binding</keyword>
<dbReference type="eggNOG" id="arCOG02772">
    <property type="taxonomic scope" value="Archaea"/>
</dbReference>
<evidence type="ECO:0000256" key="1">
    <source>
        <dbReference type="ARBA" id="ARBA00022448"/>
    </source>
</evidence>
<dbReference type="KEGG" id="mif:Metin_0825"/>
<keyword evidence="2" id="KW-0004">4Fe-4S</keyword>
<keyword evidence="4" id="KW-0249">Electron transport</keyword>
<keyword evidence="10" id="KW-1185">Reference proteome</keyword>
<dbReference type="HOGENOM" id="CLU_033147_1_0_2"/>
<dbReference type="OrthoDB" id="23478at2157"/>
<dbReference type="PANTHER" id="PTHR30176">
    <property type="entry name" value="FERREDOXIN-TYPE PROTEIN NAPH"/>
    <property type="match status" value="1"/>
</dbReference>
<keyword evidence="7" id="KW-0812">Transmembrane</keyword>
<dbReference type="InterPro" id="IPR017896">
    <property type="entry name" value="4Fe4S_Fe-S-bd"/>
</dbReference>
<keyword evidence="5" id="KW-0408">Iron</keyword>
<dbReference type="GO" id="GO:0051539">
    <property type="term" value="F:4 iron, 4 sulfur cluster binding"/>
    <property type="evidence" value="ECO:0007669"/>
    <property type="project" value="UniProtKB-KW"/>
</dbReference>
<evidence type="ECO:0000256" key="5">
    <source>
        <dbReference type="ARBA" id="ARBA00023004"/>
    </source>
</evidence>
<dbReference type="PANTHER" id="PTHR30176:SF3">
    <property type="entry name" value="FERREDOXIN-TYPE PROTEIN NAPH"/>
    <property type="match status" value="1"/>
</dbReference>
<evidence type="ECO:0000256" key="2">
    <source>
        <dbReference type="ARBA" id="ARBA00022485"/>
    </source>
</evidence>
<evidence type="ECO:0000256" key="6">
    <source>
        <dbReference type="ARBA" id="ARBA00023014"/>
    </source>
</evidence>
<dbReference type="GO" id="GO:0046872">
    <property type="term" value="F:metal ion binding"/>
    <property type="evidence" value="ECO:0007669"/>
    <property type="project" value="UniProtKB-KW"/>
</dbReference>